<dbReference type="Gene3D" id="2.60.60.20">
    <property type="entry name" value="PLAT/LH2 domain"/>
    <property type="match status" value="1"/>
</dbReference>
<gene>
    <name evidence="4" type="ORF">H4Q32_024516</name>
</gene>
<comment type="caution">
    <text evidence="4">The sequence shown here is derived from an EMBL/GenBank/DDBJ whole genome shotgun (WGS) entry which is preliminary data.</text>
</comment>
<dbReference type="EMBL" id="JACTAM010002541">
    <property type="protein sequence ID" value="KAI2644383.1"/>
    <property type="molecule type" value="Genomic_DNA"/>
</dbReference>
<evidence type="ECO:0000313" key="5">
    <source>
        <dbReference type="Proteomes" id="UP000830375"/>
    </source>
</evidence>
<sequence length="186" mass="21587">MATKQEVTREAAEGALSLKEISLDIHVEKNIGNIVQVRLEKENIIVNYPWFCKHIKVQTPSGDCFEFPCYCWLEDENEVMIQEGTARLPQDDTESFQEHRKDQLECRQKIFRWTEWSPGFPRSIDAKVDDLPKEVQFYGEKKLRVETGFNESVSLGTVSWSKYLLICYRISLCFAEGIQHSAISCK</sequence>
<dbReference type="Proteomes" id="UP000830375">
    <property type="component" value="Unassembled WGS sequence"/>
</dbReference>
<dbReference type="Gene3D" id="1.20.245.10">
    <property type="entry name" value="Lipoxygenase-1, Domain 5"/>
    <property type="match status" value="1"/>
</dbReference>
<evidence type="ECO:0000256" key="1">
    <source>
        <dbReference type="PROSITE-ProRule" id="PRU00152"/>
    </source>
</evidence>
<feature type="domain" description="PLAT" evidence="2">
    <location>
        <begin position="1"/>
        <end position="87"/>
    </location>
</feature>
<dbReference type="PROSITE" id="PS51393">
    <property type="entry name" value="LIPOXYGENASE_3"/>
    <property type="match status" value="1"/>
</dbReference>
<proteinExistence type="predicted"/>
<dbReference type="InterPro" id="IPR013819">
    <property type="entry name" value="LipOase_C"/>
</dbReference>
<comment type="caution">
    <text evidence="1">Lacks conserved residue(s) required for the propagation of feature annotation.</text>
</comment>
<dbReference type="Pfam" id="PF01477">
    <property type="entry name" value="PLAT"/>
    <property type="match status" value="1"/>
</dbReference>
<dbReference type="InterPro" id="IPR001024">
    <property type="entry name" value="PLAT/LH2_dom"/>
</dbReference>
<dbReference type="PROSITE" id="PS50095">
    <property type="entry name" value="PLAT"/>
    <property type="match status" value="1"/>
</dbReference>
<organism evidence="4 5">
    <name type="scientific">Labeo rohita</name>
    <name type="common">Indian major carp</name>
    <name type="synonym">Cyprinus rohita</name>
    <dbReference type="NCBI Taxonomy" id="84645"/>
    <lineage>
        <taxon>Eukaryota</taxon>
        <taxon>Metazoa</taxon>
        <taxon>Chordata</taxon>
        <taxon>Craniata</taxon>
        <taxon>Vertebrata</taxon>
        <taxon>Euteleostomi</taxon>
        <taxon>Actinopterygii</taxon>
        <taxon>Neopterygii</taxon>
        <taxon>Teleostei</taxon>
        <taxon>Ostariophysi</taxon>
        <taxon>Cypriniformes</taxon>
        <taxon>Cyprinidae</taxon>
        <taxon>Labeoninae</taxon>
        <taxon>Labeonini</taxon>
        <taxon>Labeo</taxon>
    </lineage>
</organism>
<accession>A0ABQ8L441</accession>
<evidence type="ECO:0000259" key="3">
    <source>
        <dbReference type="PROSITE" id="PS51393"/>
    </source>
</evidence>
<keyword evidence="5" id="KW-1185">Reference proteome</keyword>
<name>A0ABQ8L441_LABRO</name>
<evidence type="ECO:0000313" key="4">
    <source>
        <dbReference type="EMBL" id="KAI2644383.1"/>
    </source>
</evidence>
<protein>
    <submittedName>
        <fullName evidence="4">Polyunsaturated fatty acid 5-lipoxygenase</fullName>
    </submittedName>
</protein>
<dbReference type="SUPFAM" id="SSF49723">
    <property type="entry name" value="Lipase/lipooxygenase domain (PLAT/LH2 domain)"/>
    <property type="match status" value="1"/>
</dbReference>
<feature type="domain" description="Lipoxygenase" evidence="3">
    <location>
        <begin position="86"/>
        <end position="186"/>
    </location>
</feature>
<evidence type="ECO:0000259" key="2">
    <source>
        <dbReference type="PROSITE" id="PS50095"/>
    </source>
</evidence>
<dbReference type="InterPro" id="IPR036392">
    <property type="entry name" value="PLAT/LH2_dom_sf"/>
</dbReference>
<reference evidence="4 5" key="1">
    <citation type="submission" date="2022-01" db="EMBL/GenBank/DDBJ databases">
        <title>A high-quality chromosome-level genome assembly of rohu carp, Labeo rohita.</title>
        <authorList>
            <person name="Arick M.A. II"/>
            <person name="Hsu C.-Y."/>
            <person name="Magbanua Z."/>
            <person name="Pechanova O."/>
            <person name="Grover C."/>
            <person name="Miller E."/>
            <person name="Thrash A."/>
            <person name="Ezzel L."/>
            <person name="Alam S."/>
            <person name="Benzie J."/>
            <person name="Hamilton M."/>
            <person name="Karsi A."/>
            <person name="Lawrence M.L."/>
            <person name="Peterson D.G."/>
        </authorList>
    </citation>
    <scope>NUCLEOTIDE SEQUENCE [LARGE SCALE GENOMIC DNA]</scope>
    <source>
        <strain evidence="5">BAU-BD-2019</strain>
        <tissue evidence="4">Blood</tissue>
    </source>
</reference>